<accession>A0ABV7M360</accession>
<dbReference type="SUPFAM" id="SSF46785">
    <property type="entry name" value="Winged helix' DNA-binding domain"/>
    <property type="match status" value="1"/>
</dbReference>
<reference evidence="3" key="1">
    <citation type="journal article" date="2019" name="Int. J. Syst. Evol. Microbiol.">
        <title>The Global Catalogue of Microorganisms (GCM) 10K type strain sequencing project: providing services to taxonomists for standard genome sequencing and annotation.</title>
        <authorList>
            <consortium name="The Broad Institute Genomics Platform"/>
            <consortium name="The Broad Institute Genome Sequencing Center for Infectious Disease"/>
            <person name="Wu L."/>
            <person name="Ma J."/>
        </authorList>
    </citation>
    <scope>NUCLEOTIDE SEQUENCE [LARGE SCALE GENOMIC DNA]</scope>
    <source>
        <strain evidence="3">KCTC 12847</strain>
    </source>
</reference>
<dbReference type="PROSITE" id="PS50995">
    <property type="entry name" value="HTH_MARR_2"/>
    <property type="match status" value="1"/>
</dbReference>
<dbReference type="InterPro" id="IPR000835">
    <property type="entry name" value="HTH_MarR-typ"/>
</dbReference>
<dbReference type="Gene3D" id="1.10.10.10">
    <property type="entry name" value="Winged helix-like DNA-binding domain superfamily/Winged helix DNA-binding domain"/>
    <property type="match status" value="1"/>
</dbReference>
<dbReference type="InterPro" id="IPR039422">
    <property type="entry name" value="MarR/SlyA-like"/>
</dbReference>
<keyword evidence="3" id="KW-1185">Reference proteome</keyword>
<feature type="domain" description="HTH marR-type" evidence="1">
    <location>
        <begin position="1"/>
        <end position="140"/>
    </location>
</feature>
<dbReference type="PANTHER" id="PTHR33164">
    <property type="entry name" value="TRANSCRIPTIONAL REGULATOR, MARR FAMILY"/>
    <property type="match status" value="1"/>
</dbReference>
<dbReference type="Pfam" id="PF12802">
    <property type="entry name" value="MarR_2"/>
    <property type="match status" value="1"/>
</dbReference>
<dbReference type="RefSeq" id="WP_019017597.1">
    <property type="nucleotide sequence ID" value="NZ_BMXD01000001.1"/>
</dbReference>
<evidence type="ECO:0000259" key="1">
    <source>
        <dbReference type="PROSITE" id="PS50995"/>
    </source>
</evidence>
<sequence>MSSLANVWQRLTSVVDRVEGQVGKALQREHGISLSQYRALQFLANAAESELRMQELASLLGLNQSSVTRLVERLEREGCTARDACPKDKRGVYTVLTETGRQRYLEAKRDYEAILEMALDDVASTPGNQTLIACLRRLGQEQA</sequence>
<dbReference type="InterPro" id="IPR036388">
    <property type="entry name" value="WH-like_DNA-bd_sf"/>
</dbReference>
<dbReference type="PRINTS" id="PR00598">
    <property type="entry name" value="HTHMARR"/>
</dbReference>
<dbReference type="PANTHER" id="PTHR33164:SF99">
    <property type="entry name" value="MARR FAMILY REGULATORY PROTEIN"/>
    <property type="match status" value="1"/>
</dbReference>
<organism evidence="2 3">
    <name type="scientific">Modicisalibacter luteus</name>
    <dbReference type="NCBI Taxonomy" id="453962"/>
    <lineage>
        <taxon>Bacteria</taxon>
        <taxon>Pseudomonadati</taxon>
        <taxon>Pseudomonadota</taxon>
        <taxon>Gammaproteobacteria</taxon>
        <taxon>Oceanospirillales</taxon>
        <taxon>Halomonadaceae</taxon>
        <taxon>Modicisalibacter</taxon>
    </lineage>
</organism>
<evidence type="ECO:0000313" key="3">
    <source>
        <dbReference type="Proteomes" id="UP001595640"/>
    </source>
</evidence>
<gene>
    <name evidence="2" type="ORF">ACFOEI_14815</name>
</gene>
<dbReference type="SMART" id="SM00347">
    <property type="entry name" value="HTH_MARR"/>
    <property type="match status" value="1"/>
</dbReference>
<name>A0ABV7M360_9GAMM</name>
<dbReference type="EMBL" id="JBHRUH010000031">
    <property type="protein sequence ID" value="MFC3293326.1"/>
    <property type="molecule type" value="Genomic_DNA"/>
</dbReference>
<protein>
    <submittedName>
        <fullName evidence="2">MarR family winged helix-turn-helix transcriptional regulator</fullName>
    </submittedName>
</protein>
<proteinExistence type="predicted"/>
<comment type="caution">
    <text evidence="2">The sequence shown here is derived from an EMBL/GenBank/DDBJ whole genome shotgun (WGS) entry which is preliminary data.</text>
</comment>
<dbReference type="Proteomes" id="UP001595640">
    <property type="component" value="Unassembled WGS sequence"/>
</dbReference>
<evidence type="ECO:0000313" key="2">
    <source>
        <dbReference type="EMBL" id="MFC3293326.1"/>
    </source>
</evidence>
<dbReference type="InterPro" id="IPR036390">
    <property type="entry name" value="WH_DNA-bd_sf"/>
</dbReference>